<gene>
    <name evidence="2" type="ORF">I41_43900</name>
</gene>
<dbReference type="SUPFAM" id="SSF49464">
    <property type="entry name" value="Carboxypeptidase regulatory domain-like"/>
    <property type="match status" value="1"/>
</dbReference>
<dbReference type="EMBL" id="CP036339">
    <property type="protein sequence ID" value="QDT75181.1"/>
    <property type="molecule type" value="Genomic_DNA"/>
</dbReference>
<dbReference type="InterPro" id="IPR008969">
    <property type="entry name" value="CarboxyPept-like_regulatory"/>
</dbReference>
<accession>A0A517U3I5</accession>
<sequence length="147" mass="15849">MDHETAMKSFRNDGYRRRVWIASSTSLALSILPMIGCGGESSVTSLSGRVLYEGQPLSNASLMFYPGDGRPVIAPLSNGDYLAQLPPGEYRVTVNLGAELPPGWKEGDPVPPTSRKLPRQFASRLDTPLTATVGPEGKDQTIDFSVP</sequence>
<evidence type="ECO:0000313" key="2">
    <source>
        <dbReference type="EMBL" id="QDT75181.1"/>
    </source>
</evidence>
<dbReference type="KEGG" id="llh:I41_43900"/>
<evidence type="ECO:0000256" key="1">
    <source>
        <dbReference type="SAM" id="MobiDB-lite"/>
    </source>
</evidence>
<evidence type="ECO:0000313" key="3">
    <source>
        <dbReference type="Proteomes" id="UP000317909"/>
    </source>
</evidence>
<dbReference type="Proteomes" id="UP000317909">
    <property type="component" value="Chromosome"/>
</dbReference>
<dbReference type="AlphaFoldDB" id="A0A517U3I5"/>
<keyword evidence="3" id="KW-1185">Reference proteome</keyword>
<organism evidence="2 3">
    <name type="scientific">Lacipirellula limnantheis</name>
    <dbReference type="NCBI Taxonomy" id="2528024"/>
    <lineage>
        <taxon>Bacteria</taxon>
        <taxon>Pseudomonadati</taxon>
        <taxon>Planctomycetota</taxon>
        <taxon>Planctomycetia</taxon>
        <taxon>Pirellulales</taxon>
        <taxon>Lacipirellulaceae</taxon>
        <taxon>Lacipirellula</taxon>
    </lineage>
</organism>
<evidence type="ECO:0008006" key="4">
    <source>
        <dbReference type="Google" id="ProtNLM"/>
    </source>
</evidence>
<proteinExistence type="predicted"/>
<feature type="region of interest" description="Disordered" evidence="1">
    <location>
        <begin position="102"/>
        <end position="147"/>
    </location>
</feature>
<name>A0A517U3I5_9BACT</name>
<protein>
    <recommendedName>
        <fullName evidence="4">Carboxypeptidase regulatory-like domain-containing protein</fullName>
    </recommendedName>
</protein>
<reference evidence="2 3" key="1">
    <citation type="submission" date="2019-02" db="EMBL/GenBank/DDBJ databases">
        <title>Deep-cultivation of Planctomycetes and their phenomic and genomic characterization uncovers novel biology.</title>
        <authorList>
            <person name="Wiegand S."/>
            <person name="Jogler M."/>
            <person name="Boedeker C."/>
            <person name="Pinto D."/>
            <person name="Vollmers J."/>
            <person name="Rivas-Marin E."/>
            <person name="Kohn T."/>
            <person name="Peeters S.H."/>
            <person name="Heuer A."/>
            <person name="Rast P."/>
            <person name="Oberbeckmann S."/>
            <person name="Bunk B."/>
            <person name="Jeske O."/>
            <person name="Meyerdierks A."/>
            <person name="Storesund J.E."/>
            <person name="Kallscheuer N."/>
            <person name="Luecker S."/>
            <person name="Lage O.M."/>
            <person name="Pohl T."/>
            <person name="Merkel B.J."/>
            <person name="Hornburger P."/>
            <person name="Mueller R.-W."/>
            <person name="Bruemmer F."/>
            <person name="Labrenz M."/>
            <person name="Spormann A.M."/>
            <person name="Op den Camp H."/>
            <person name="Overmann J."/>
            <person name="Amann R."/>
            <person name="Jetten M.S.M."/>
            <person name="Mascher T."/>
            <person name="Medema M.H."/>
            <person name="Devos D.P."/>
            <person name="Kaster A.-K."/>
            <person name="Ovreas L."/>
            <person name="Rohde M."/>
            <person name="Galperin M.Y."/>
            <person name="Jogler C."/>
        </authorList>
    </citation>
    <scope>NUCLEOTIDE SEQUENCE [LARGE SCALE GENOMIC DNA]</scope>
    <source>
        <strain evidence="2 3">I41</strain>
    </source>
</reference>